<protein>
    <submittedName>
        <fullName evidence="1">Uncharacterized protein</fullName>
    </submittedName>
</protein>
<organism evidence="1 2">
    <name type="scientific">Actinoplanes utahensis</name>
    <dbReference type="NCBI Taxonomy" id="1869"/>
    <lineage>
        <taxon>Bacteria</taxon>
        <taxon>Bacillati</taxon>
        <taxon>Actinomycetota</taxon>
        <taxon>Actinomycetes</taxon>
        <taxon>Micromonosporales</taxon>
        <taxon>Micromonosporaceae</taxon>
        <taxon>Actinoplanes</taxon>
    </lineage>
</organism>
<sequence>MELDQHHSRTVTDSARFALAQWSQRLGVPGFEAMRLLPGLAAAVDQHVAQIRDALGELRADNLAAYADGVADTVTARGWSADEAAVDWSRASWPSLHLLAVCVLAETAG</sequence>
<evidence type="ECO:0000313" key="2">
    <source>
        <dbReference type="Proteomes" id="UP000054537"/>
    </source>
</evidence>
<keyword evidence="2" id="KW-1185">Reference proteome</keyword>
<dbReference type="Pfam" id="PF19939">
    <property type="entry name" value="DUF6401"/>
    <property type="match status" value="1"/>
</dbReference>
<name>A0A0A6UAF5_ACTUT</name>
<evidence type="ECO:0000313" key="1">
    <source>
        <dbReference type="EMBL" id="KHD72043.1"/>
    </source>
</evidence>
<gene>
    <name evidence="1" type="ORF">MB27_42855</name>
</gene>
<dbReference type="AlphaFoldDB" id="A0A0A6UAF5"/>
<accession>A0A0A6UAF5</accession>
<proteinExistence type="predicted"/>
<dbReference type="InterPro" id="IPR045647">
    <property type="entry name" value="DUF6401"/>
</dbReference>
<dbReference type="RefSeq" id="WP_043533946.1">
    <property type="nucleotide sequence ID" value="NZ_BAABKU010000010.1"/>
</dbReference>
<dbReference type="Proteomes" id="UP000054537">
    <property type="component" value="Unassembled WGS sequence"/>
</dbReference>
<dbReference type="EMBL" id="JRTT01000141">
    <property type="protein sequence ID" value="KHD72043.1"/>
    <property type="molecule type" value="Genomic_DNA"/>
</dbReference>
<reference evidence="1 2" key="1">
    <citation type="submission" date="2014-10" db="EMBL/GenBank/DDBJ databases">
        <title>Draft genome sequence of Actinoplanes utahensis NRRL 12052.</title>
        <authorList>
            <person name="Velasco-Bucheli B."/>
            <person name="del Cerro C."/>
            <person name="Hormigo D."/>
            <person name="Garcia J.L."/>
            <person name="Acebal C."/>
            <person name="Arroyo M."/>
            <person name="de la Mata I."/>
        </authorList>
    </citation>
    <scope>NUCLEOTIDE SEQUENCE [LARGE SCALE GENOMIC DNA]</scope>
    <source>
        <strain evidence="1 2">NRRL 12052</strain>
    </source>
</reference>
<comment type="caution">
    <text evidence="1">The sequence shown here is derived from an EMBL/GenBank/DDBJ whole genome shotgun (WGS) entry which is preliminary data.</text>
</comment>